<dbReference type="Proteomes" id="UP000029692">
    <property type="component" value="Unassembled WGS sequence"/>
</dbReference>
<feature type="transmembrane region" description="Helical" evidence="1">
    <location>
        <begin position="12"/>
        <end position="32"/>
    </location>
</feature>
<protein>
    <submittedName>
        <fullName evidence="2">Uncharacterized protein</fullName>
    </submittedName>
</protein>
<evidence type="ECO:0000256" key="1">
    <source>
        <dbReference type="SAM" id="Phobius"/>
    </source>
</evidence>
<sequence length="120" mass="13136">MQNPQEKDVLPAYKPLLGLSLLFTIAAILTLIPNPQASWPNLLGYRSICTFAPIATLACCFLAGLTCVIRARLFGPRRTEKRSWLGPIILGLVFVSLSLVFVPGYIEAKNPDTQTSATME</sequence>
<evidence type="ECO:0000313" key="2">
    <source>
        <dbReference type="EMBL" id="KGE70849.1"/>
    </source>
</evidence>
<dbReference type="RefSeq" id="WP_037550431.1">
    <property type="nucleotide sequence ID" value="NZ_JNUP01000072.1"/>
</dbReference>
<name>A0A098QT41_9SPIO</name>
<dbReference type="EMBL" id="JNUP01000072">
    <property type="protein sequence ID" value="KGE70849.1"/>
    <property type="molecule type" value="Genomic_DNA"/>
</dbReference>
<reference evidence="2 3" key="1">
    <citation type="submission" date="2014-05" db="EMBL/GenBank/DDBJ databases">
        <title>De novo Genome Sequence of Spirocheata sp.</title>
        <authorList>
            <person name="Shivani Y."/>
            <person name="Subhash Y."/>
            <person name="Tushar L."/>
            <person name="Sasikala C."/>
            <person name="Ramana C.V."/>
        </authorList>
    </citation>
    <scope>NUCLEOTIDE SEQUENCE [LARGE SCALE GENOMIC DNA]</scope>
    <source>
        <strain evidence="2 3">JC230</strain>
    </source>
</reference>
<keyword evidence="1" id="KW-1133">Transmembrane helix</keyword>
<evidence type="ECO:0000313" key="3">
    <source>
        <dbReference type="Proteomes" id="UP000029692"/>
    </source>
</evidence>
<feature type="transmembrane region" description="Helical" evidence="1">
    <location>
        <begin position="85"/>
        <end position="106"/>
    </location>
</feature>
<organism evidence="2 3">
    <name type="scientific">Spirochaeta lutea</name>
    <dbReference type="NCBI Taxonomy" id="1480694"/>
    <lineage>
        <taxon>Bacteria</taxon>
        <taxon>Pseudomonadati</taxon>
        <taxon>Spirochaetota</taxon>
        <taxon>Spirochaetia</taxon>
        <taxon>Spirochaetales</taxon>
        <taxon>Spirochaetaceae</taxon>
        <taxon>Spirochaeta</taxon>
    </lineage>
</organism>
<proteinExistence type="predicted"/>
<keyword evidence="3" id="KW-1185">Reference proteome</keyword>
<feature type="transmembrane region" description="Helical" evidence="1">
    <location>
        <begin position="52"/>
        <end position="73"/>
    </location>
</feature>
<comment type="caution">
    <text evidence="2">The sequence shown here is derived from an EMBL/GenBank/DDBJ whole genome shotgun (WGS) entry which is preliminary data.</text>
</comment>
<keyword evidence="1" id="KW-0472">Membrane</keyword>
<accession>A0A098QT41</accession>
<dbReference type="AlphaFoldDB" id="A0A098QT41"/>
<keyword evidence="1" id="KW-0812">Transmembrane</keyword>
<gene>
    <name evidence="2" type="ORF">DC28_15375</name>
</gene>